<proteinExistence type="predicted"/>
<organism evidence="1 2">
    <name type="scientific">Suillus fuscotomentosus</name>
    <dbReference type="NCBI Taxonomy" id="1912939"/>
    <lineage>
        <taxon>Eukaryota</taxon>
        <taxon>Fungi</taxon>
        <taxon>Dikarya</taxon>
        <taxon>Basidiomycota</taxon>
        <taxon>Agaricomycotina</taxon>
        <taxon>Agaricomycetes</taxon>
        <taxon>Agaricomycetidae</taxon>
        <taxon>Boletales</taxon>
        <taxon>Suillineae</taxon>
        <taxon>Suillaceae</taxon>
        <taxon>Suillus</taxon>
    </lineage>
</organism>
<evidence type="ECO:0000313" key="2">
    <source>
        <dbReference type="Proteomes" id="UP001195769"/>
    </source>
</evidence>
<sequence>MLPFADHKDLYKTINNIPIGGINWQSFKIQYSREKPNILNVPSCMNQQFDSVSKDEHHYQDFMSGDWAWHQADIIATDPDVLSATFVPIIIGSNKTTVSVGTKNNEYYPLYLSIGNVCNNILEMFKKPMLKPKITHFGDGHYRYVIYGLGPYIANYEEQVLLTSIVRNWFTPHGKLNNEDVLCQCKAHREALFKEDTSDGSIVPFTNNFPQANIHQLIAPDILHQIIKGCFKDHLVIWVEKYLHHVHSKREAECQIDDIDQRLATATPFTGLRLLFKIYLPAIEGHMPTDVVCTFRAFLEFCYLIQRNVITEATISQIQDALCCFHHYHSIFLRSGVVPAFLLPCQHLMKHYPDLICLFRAPNGLCSSMMENKHIKAVKQLWCQSNRYNVLGQMLVMNQRLNKIATLHVDFTKCGMLNGTCLSNDLHQTSLPNADIDDNLDEGEIDNGLTEIEAHVQLAQTTSLTIELSILNIQDLIDHFLFKQLHPHDPHDHATIPLDSFPIYDGKISVVNSASSRFYAPSDLNGIGGMQREHIQSCPKWRNVHACYDCMFINVQPDLEGITSDAPDEDTGMWVVQPSFDGHSPNILVIHIDAIYYTAHLLPVYGVDFIPHAINFLNTLDKFHTFYVNKFADHHAFEIAS</sequence>
<dbReference type="InterPro" id="IPR041078">
    <property type="entry name" value="Plavaka"/>
</dbReference>
<dbReference type="Pfam" id="PF18759">
    <property type="entry name" value="Plavaka"/>
    <property type="match status" value="1"/>
</dbReference>
<reference evidence="1" key="1">
    <citation type="journal article" date="2020" name="New Phytol.">
        <title>Comparative genomics reveals dynamic genome evolution in host specialist ectomycorrhizal fungi.</title>
        <authorList>
            <person name="Lofgren L.A."/>
            <person name="Nguyen N.H."/>
            <person name="Vilgalys R."/>
            <person name="Ruytinx J."/>
            <person name="Liao H.L."/>
            <person name="Branco S."/>
            <person name="Kuo A."/>
            <person name="LaButti K."/>
            <person name="Lipzen A."/>
            <person name="Andreopoulos W."/>
            <person name="Pangilinan J."/>
            <person name="Riley R."/>
            <person name="Hundley H."/>
            <person name="Na H."/>
            <person name="Barry K."/>
            <person name="Grigoriev I.V."/>
            <person name="Stajich J.E."/>
            <person name="Kennedy P.G."/>
        </authorList>
    </citation>
    <scope>NUCLEOTIDE SEQUENCE</scope>
    <source>
        <strain evidence="1">FC203</strain>
    </source>
</reference>
<dbReference type="Proteomes" id="UP001195769">
    <property type="component" value="Unassembled WGS sequence"/>
</dbReference>
<dbReference type="EMBL" id="JABBWK010000006">
    <property type="protein sequence ID" value="KAG1905765.1"/>
    <property type="molecule type" value="Genomic_DNA"/>
</dbReference>
<comment type="caution">
    <text evidence="1">The sequence shown here is derived from an EMBL/GenBank/DDBJ whole genome shotgun (WGS) entry which is preliminary data.</text>
</comment>
<dbReference type="AlphaFoldDB" id="A0AAD4EGL8"/>
<gene>
    <name evidence="1" type="ORF">F5891DRAFT_1125793</name>
</gene>
<name>A0AAD4EGL8_9AGAM</name>
<keyword evidence="2" id="KW-1185">Reference proteome</keyword>
<dbReference type="GeneID" id="64658309"/>
<protein>
    <submittedName>
        <fullName evidence="1">Uncharacterized protein</fullName>
    </submittedName>
</protein>
<evidence type="ECO:0000313" key="1">
    <source>
        <dbReference type="EMBL" id="KAG1905765.1"/>
    </source>
</evidence>
<dbReference type="RefSeq" id="XP_041231340.1">
    <property type="nucleotide sequence ID" value="XM_041364011.1"/>
</dbReference>
<accession>A0AAD4EGL8</accession>